<keyword evidence="2" id="KW-1185">Reference proteome</keyword>
<gene>
    <name evidence="1" type="ORF">PsYK624_097420</name>
</gene>
<dbReference type="AlphaFoldDB" id="A0A9P3LGZ8"/>
<dbReference type="EMBL" id="BPQB01000033">
    <property type="protein sequence ID" value="GJE93582.1"/>
    <property type="molecule type" value="Genomic_DNA"/>
</dbReference>
<accession>A0A9P3LGZ8</accession>
<name>A0A9P3LGZ8_9APHY</name>
<sequence length="134" mass="15107">MPGDPADLCPPCCARRVAPSFAFSAREPAAPDAPLARRRRGSVFTAEKRMHAELGDRTATWRRKRGVAQEGAATGAHVRMRRPVELPIRHEIGEGSRSNVQLEKLQAHRMRERIIPEQQRTTFSQFCSYVFPEA</sequence>
<reference evidence="1 2" key="1">
    <citation type="submission" date="2021-08" db="EMBL/GenBank/DDBJ databases">
        <title>Draft Genome Sequence of Phanerochaete sordida strain YK-624.</title>
        <authorList>
            <person name="Mori T."/>
            <person name="Dohra H."/>
            <person name="Suzuki T."/>
            <person name="Kawagishi H."/>
            <person name="Hirai H."/>
        </authorList>
    </citation>
    <scope>NUCLEOTIDE SEQUENCE [LARGE SCALE GENOMIC DNA]</scope>
    <source>
        <strain evidence="1 2">YK-624</strain>
    </source>
</reference>
<dbReference type="Proteomes" id="UP000703269">
    <property type="component" value="Unassembled WGS sequence"/>
</dbReference>
<organism evidence="1 2">
    <name type="scientific">Phanerochaete sordida</name>
    <dbReference type="NCBI Taxonomy" id="48140"/>
    <lineage>
        <taxon>Eukaryota</taxon>
        <taxon>Fungi</taxon>
        <taxon>Dikarya</taxon>
        <taxon>Basidiomycota</taxon>
        <taxon>Agaricomycotina</taxon>
        <taxon>Agaricomycetes</taxon>
        <taxon>Polyporales</taxon>
        <taxon>Phanerochaetaceae</taxon>
        <taxon>Phanerochaete</taxon>
    </lineage>
</organism>
<evidence type="ECO:0000313" key="2">
    <source>
        <dbReference type="Proteomes" id="UP000703269"/>
    </source>
</evidence>
<comment type="caution">
    <text evidence="1">The sequence shown here is derived from an EMBL/GenBank/DDBJ whole genome shotgun (WGS) entry which is preliminary data.</text>
</comment>
<evidence type="ECO:0000313" key="1">
    <source>
        <dbReference type="EMBL" id="GJE93582.1"/>
    </source>
</evidence>
<protein>
    <submittedName>
        <fullName evidence="1">Uncharacterized protein</fullName>
    </submittedName>
</protein>
<proteinExistence type="predicted"/>